<dbReference type="RefSeq" id="WP_200105534.1">
    <property type="nucleotide sequence ID" value="NZ_JAEHFV010000002.1"/>
</dbReference>
<evidence type="ECO:0000256" key="3">
    <source>
        <dbReference type="ARBA" id="ARBA00022679"/>
    </source>
</evidence>
<keyword evidence="3" id="KW-0808">Transferase</keyword>
<dbReference type="GO" id="GO:0016020">
    <property type="term" value="C:membrane"/>
    <property type="evidence" value="ECO:0007669"/>
    <property type="project" value="UniProtKB-SubCell"/>
</dbReference>
<feature type="transmembrane region" description="Helical" evidence="7">
    <location>
        <begin position="12"/>
        <end position="33"/>
    </location>
</feature>
<gene>
    <name evidence="9" type="ORF">I5M07_07155</name>
</gene>
<organism evidence="9 10">
    <name type="scientific">Flavobacterium agrisoli</name>
    <dbReference type="NCBI Taxonomy" id="2793066"/>
    <lineage>
        <taxon>Bacteria</taxon>
        <taxon>Pseudomonadati</taxon>
        <taxon>Bacteroidota</taxon>
        <taxon>Flavobacteriia</taxon>
        <taxon>Flavobacteriales</taxon>
        <taxon>Flavobacteriaceae</taxon>
        <taxon>Flavobacterium</taxon>
    </lineage>
</organism>
<keyword evidence="4 7" id="KW-0812">Transmembrane</keyword>
<feature type="transmembrane region" description="Helical" evidence="7">
    <location>
        <begin position="70"/>
        <end position="92"/>
    </location>
</feature>
<evidence type="ECO:0000256" key="6">
    <source>
        <dbReference type="ARBA" id="ARBA00023136"/>
    </source>
</evidence>
<dbReference type="Pfam" id="PF02397">
    <property type="entry name" value="Bac_transf"/>
    <property type="match status" value="1"/>
</dbReference>
<keyword evidence="6 7" id="KW-0472">Membrane</keyword>
<name>A0A934UJN8_9FLAO</name>
<evidence type="ECO:0000313" key="9">
    <source>
        <dbReference type="EMBL" id="MBK0369615.1"/>
    </source>
</evidence>
<evidence type="ECO:0000259" key="8">
    <source>
        <dbReference type="Pfam" id="PF02397"/>
    </source>
</evidence>
<protein>
    <submittedName>
        <fullName evidence="9">Exopolysaccharide biosynthesis polyprenyl glycosylphosphotransferase</fullName>
    </submittedName>
</protein>
<dbReference type="PANTHER" id="PTHR30576">
    <property type="entry name" value="COLANIC BIOSYNTHESIS UDP-GLUCOSE LIPID CARRIER TRANSFERASE"/>
    <property type="match status" value="1"/>
</dbReference>
<evidence type="ECO:0000256" key="1">
    <source>
        <dbReference type="ARBA" id="ARBA00004141"/>
    </source>
</evidence>
<evidence type="ECO:0000256" key="4">
    <source>
        <dbReference type="ARBA" id="ARBA00022692"/>
    </source>
</evidence>
<dbReference type="PANTHER" id="PTHR30576:SF0">
    <property type="entry name" value="UNDECAPRENYL-PHOSPHATE N-ACETYLGALACTOSAMINYL 1-PHOSPHATE TRANSFERASE-RELATED"/>
    <property type="match status" value="1"/>
</dbReference>
<proteinExistence type="inferred from homology"/>
<comment type="caution">
    <text evidence="9">The sequence shown here is derived from an EMBL/GenBank/DDBJ whole genome shotgun (WGS) entry which is preliminary data.</text>
</comment>
<keyword evidence="5 7" id="KW-1133">Transmembrane helix</keyword>
<feature type="transmembrane region" description="Helical" evidence="7">
    <location>
        <begin position="39"/>
        <end position="58"/>
    </location>
</feature>
<feature type="transmembrane region" description="Helical" evidence="7">
    <location>
        <begin position="98"/>
        <end position="123"/>
    </location>
</feature>
<reference evidence="9" key="1">
    <citation type="submission" date="2020-12" db="EMBL/GenBank/DDBJ databases">
        <title>Bacterial novel species Flavobacterium sp. SE-1-e isolated from soil.</title>
        <authorList>
            <person name="Jung H.-Y."/>
        </authorList>
    </citation>
    <scope>NUCLEOTIDE SEQUENCE</scope>
    <source>
        <strain evidence="9">SE-1-e</strain>
    </source>
</reference>
<evidence type="ECO:0000256" key="5">
    <source>
        <dbReference type="ARBA" id="ARBA00022989"/>
    </source>
</evidence>
<evidence type="ECO:0000313" key="10">
    <source>
        <dbReference type="Proteomes" id="UP000609172"/>
    </source>
</evidence>
<keyword evidence="10" id="KW-1185">Reference proteome</keyword>
<evidence type="ECO:0000256" key="7">
    <source>
        <dbReference type="SAM" id="Phobius"/>
    </source>
</evidence>
<evidence type="ECO:0000256" key="2">
    <source>
        <dbReference type="ARBA" id="ARBA00006464"/>
    </source>
</evidence>
<dbReference type="Pfam" id="PF13727">
    <property type="entry name" value="CoA_binding_3"/>
    <property type="match status" value="1"/>
</dbReference>
<feature type="transmembrane region" description="Helical" evidence="7">
    <location>
        <begin position="261"/>
        <end position="288"/>
    </location>
</feature>
<dbReference type="InterPro" id="IPR003362">
    <property type="entry name" value="Bact_transf"/>
</dbReference>
<sequence>MHTKAGTYSGYIRPFSYVADIVILCLFGINFIIFPDYQIQLYLTLSFCWIVIALHLGFYEVYRYTKVISILNCSAKQFLLFGVACLALVYLFTETTSYMTVFCYMASVFFTVISLKLFIFYFLKEYRLLFGGNLRSVVLIGNAKKVAPLHSFFTENLEYGYKVCQSFSLEKNNDLQLQEALDYVSIHDTDEIYCAMCDLNETQMERLVNFANTHFKTLKFIPDESQILSGNFAFQYYGYLPILALRDIRLDEKNNQIAKRFFDIVFSLLVLVFILSWLTPLLALLIILESPGPVFYKHKRNGLGKHVFECYKFRSMQLVEQDAYNPVSKNDVRITKVGKFLRKTSLDELPQFYNVLRGDMSVVGPRPHMLLYTEQYALKVNNFMIRHFIKPGITGLAQTRGYRGAVEKDSDIINRYKYDIFYMENWSILLDIEIILTTIFNIIKGDDKAY</sequence>
<comment type="similarity">
    <text evidence="2">Belongs to the bacterial sugar transferase family.</text>
</comment>
<dbReference type="NCBIfam" id="TIGR03025">
    <property type="entry name" value="EPS_sugtrans"/>
    <property type="match status" value="1"/>
</dbReference>
<dbReference type="GO" id="GO:0016780">
    <property type="term" value="F:phosphotransferase activity, for other substituted phosphate groups"/>
    <property type="evidence" value="ECO:0007669"/>
    <property type="project" value="TreeGrafter"/>
</dbReference>
<feature type="domain" description="Bacterial sugar transferase" evidence="8">
    <location>
        <begin position="259"/>
        <end position="443"/>
    </location>
</feature>
<dbReference type="EMBL" id="JAEHFV010000002">
    <property type="protein sequence ID" value="MBK0369615.1"/>
    <property type="molecule type" value="Genomic_DNA"/>
</dbReference>
<accession>A0A934UJN8</accession>
<dbReference type="InterPro" id="IPR017475">
    <property type="entry name" value="EPS_sugar_tfrase"/>
</dbReference>
<comment type="subcellular location">
    <subcellularLocation>
        <location evidence="1">Membrane</location>
        <topology evidence="1">Multi-pass membrane protein</topology>
    </subcellularLocation>
</comment>
<dbReference type="Proteomes" id="UP000609172">
    <property type="component" value="Unassembled WGS sequence"/>
</dbReference>
<dbReference type="AlphaFoldDB" id="A0A934UJN8"/>